<dbReference type="AlphaFoldDB" id="A0A0Q3NEU9"/>
<evidence type="ECO:0000313" key="3">
    <source>
        <dbReference type="Proteomes" id="UP000008810"/>
    </source>
</evidence>
<reference evidence="1" key="2">
    <citation type="submission" date="2017-06" db="EMBL/GenBank/DDBJ databases">
        <title>WGS assembly of Brachypodium distachyon.</title>
        <authorList>
            <consortium name="The International Brachypodium Initiative"/>
            <person name="Lucas S."/>
            <person name="Harmon-Smith M."/>
            <person name="Lail K."/>
            <person name="Tice H."/>
            <person name="Grimwood J."/>
            <person name="Bruce D."/>
            <person name="Barry K."/>
            <person name="Shu S."/>
            <person name="Lindquist E."/>
            <person name="Wang M."/>
            <person name="Pitluck S."/>
            <person name="Vogel J.P."/>
            <person name="Garvin D.F."/>
            <person name="Mockler T.C."/>
            <person name="Schmutz J."/>
            <person name="Rokhsar D."/>
            <person name="Bevan M.W."/>
        </authorList>
    </citation>
    <scope>NUCLEOTIDE SEQUENCE</scope>
    <source>
        <strain evidence="1">Bd21</strain>
    </source>
</reference>
<evidence type="ECO:0000313" key="1">
    <source>
        <dbReference type="EMBL" id="KQK15846.1"/>
    </source>
</evidence>
<name>A0A0Q3NEU9_BRADI</name>
<sequence length="50" mass="5977">MEVEVHHHRRLLFQMEVEVDHHRRLLSQMEVEGRSSDTPRSDLGFSLVFC</sequence>
<organism evidence="1">
    <name type="scientific">Brachypodium distachyon</name>
    <name type="common">Purple false brome</name>
    <name type="synonym">Trachynia distachya</name>
    <dbReference type="NCBI Taxonomy" id="15368"/>
    <lineage>
        <taxon>Eukaryota</taxon>
        <taxon>Viridiplantae</taxon>
        <taxon>Streptophyta</taxon>
        <taxon>Embryophyta</taxon>
        <taxon>Tracheophyta</taxon>
        <taxon>Spermatophyta</taxon>
        <taxon>Magnoliopsida</taxon>
        <taxon>Liliopsida</taxon>
        <taxon>Poales</taxon>
        <taxon>Poaceae</taxon>
        <taxon>BOP clade</taxon>
        <taxon>Pooideae</taxon>
        <taxon>Stipodae</taxon>
        <taxon>Brachypodieae</taxon>
        <taxon>Brachypodium</taxon>
    </lineage>
</organism>
<protein>
    <submittedName>
        <fullName evidence="1 2">Uncharacterized protein</fullName>
    </submittedName>
</protein>
<reference evidence="1 2" key="1">
    <citation type="journal article" date="2010" name="Nature">
        <title>Genome sequencing and analysis of the model grass Brachypodium distachyon.</title>
        <authorList>
            <consortium name="International Brachypodium Initiative"/>
        </authorList>
    </citation>
    <scope>NUCLEOTIDE SEQUENCE [LARGE SCALE GENOMIC DNA]</scope>
    <source>
        <strain evidence="1 2">Bd21</strain>
    </source>
</reference>
<accession>A0A0Q3NEU9</accession>
<keyword evidence="3" id="KW-1185">Reference proteome</keyword>
<evidence type="ECO:0000313" key="2">
    <source>
        <dbReference type="EnsemblPlants" id="KQK15846"/>
    </source>
</evidence>
<gene>
    <name evidence="1" type="ORF">BRADI_1g25281v3</name>
</gene>
<reference evidence="2" key="3">
    <citation type="submission" date="2018-08" db="UniProtKB">
        <authorList>
            <consortium name="EnsemblPlants"/>
        </authorList>
    </citation>
    <scope>IDENTIFICATION</scope>
    <source>
        <strain evidence="2">cv. Bd21</strain>
    </source>
</reference>
<dbReference type="EMBL" id="CM000880">
    <property type="protein sequence ID" value="KQK15846.1"/>
    <property type="molecule type" value="Genomic_DNA"/>
</dbReference>
<proteinExistence type="predicted"/>
<dbReference type="Proteomes" id="UP000008810">
    <property type="component" value="Chromosome 1"/>
</dbReference>
<dbReference type="InParanoid" id="A0A0Q3NEU9"/>
<dbReference type="EnsemblPlants" id="KQK15846">
    <property type="protein sequence ID" value="KQK15846"/>
    <property type="gene ID" value="BRADI_1g25281v3"/>
</dbReference>
<dbReference type="Gramene" id="KQK15846">
    <property type="protein sequence ID" value="KQK15846"/>
    <property type="gene ID" value="BRADI_1g25281v3"/>
</dbReference>